<dbReference type="RefSeq" id="WP_007929360.1">
    <property type="nucleotide sequence ID" value="NZ_ALWX01000077.1"/>
</dbReference>
<dbReference type="EMBL" id="PIPF01000013">
    <property type="protein sequence ID" value="RWU81775.1"/>
    <property type="molecule type" value="Genomic_DNA"/>
</dbReference>
<organism evidence="3 5">
    <name type="scientific">Janibacter hoylei PVAS-1</name>
    <dbReference type="NCBI Taxonomy" id="1210046"/>
    <lineage>
        <taxon>Bacteria</taxon>
        <taxon>Bacillati</taxon>
        <taxon>Actinomycetota</taxon>
        <taxon>Actinomycetes</taxon>
        <taxon>Micrococcales</taxon>
        <taxon>Intrasporangiaceae</taxon>
        <taxon>Janibacter</taxon>
    </lineage>
</organism>
<feature type="compositionally biased region" description="Low complexity" evidence="1">
    <location>
        <begin position="29"/>
        <end position="41"/>
    </location>
</feature>
<evidence type="ECO:0000256" key="1">
    <source>
        <dbReference type="SAM" id="MobiDB-lite"/>
    </source>
</evidence>
<dbReference type="Proteomes" id="UP000288711">
    <property type="component" value="Unassembled WGS sequence"/>
</dbReference>
<reference evidence="3 5" key="2">
    <citation type="journal article" date="2012" name="J. Bacteriol.">
        <title>Genome Sequence of Janibacter hoylei MTCC8307, Isolated from the Stratospheric Air.</title>
        <authorList>
            <person name="Pawar S.P."/>
            <person name="Dhotre D.P."/>
            <person name="Shetty S.A."/>
            <person name="Chowdhury S.P."/>
            <person name="Chaudhari B.L."/>
            <person name="Shouche Y.S."/>
        </authorList>
    </citation>
    <scope>NUCLEOTIDE SEQUENCE [LARGE SCALE GENOMIC DNA]</scope>
    <source>
        <strain evidence="3 5">PVAS-1</strain>
    </source>
</reference>
<dbReference type="Proteomes" id="UP000004474">
    <property type="component" value="Unassembled WGS sequence"/>
</dbReference>
<evidence type="ECO:0000313" key="3">
    <source>
        <dbReference type="EMBL" id="EKA60123.1"/>
    </source>
</evidence>
<comment type="caution">
    <text evidence="3">The sequence shown here is derived from an EMBL/GenBank/DDBJ whole genome shotgun (WGS) entry which is preliminary data.</text>
</comment>
<evidence type="ECO:0000256" key="2">
    <source>
        <dbReference type="SAM" id="SignalP"/>
    </source>
</evidence>
<evidence type="ECO:0000313" key="6">
    <source>
        <dbReference type="Proteomes" id="UP000288711"/>
    </source>
</evidence>
<feature type="chain" id="PRO_5044735192" evidence="2">
    <location>
        <begin position="22"/>
        <end position="72"/>
    </location>
</feature>
<sequence length="72" mass="6735">MRVVIMAAVAGVTLLVAAAVAAVVIVAGGSGGSETTSTGTSDLDGMASSTDASKAAGAAEGEPVDGIRVSVE</sequence>
<feature type="signal peptide" evidence="2">
    <location>
        <begin position="1"/>
        <end position="21"/>
    </location>
</feature>
<evidence type="ECO:0000313" key="4">
    <source>
        <dbReference type="EMBL" id="RWU81775.1"/>
    </source>
</evidence>
<evidence type="ECO:0000313" key="5">
    <source>
        <dbReference type="Proteomes" id="UP000004474"/>
    </source>
</evidence>
<feature type="region of interest" description="Disordered" evidence="1">
    <location>
        <begin position="29"/>
        <end position="72"/>
    </location>
</feature>
<name>K1ELE0_9MICO</name>
<reference evidence="4 6" key="1">
    <citation type="journal article" date="2009" name="Int. J. Syst. Evol. Microbiol.">
        <title>Janibacter hoylei sp. nov., Bacillus isronensis sp. nov. and Bacillus aryabhattai sp. nov., isolated from cryotubes used for collecting air from the upper atmosphere.</title>
        <authorList>
            <person name="Shivaji S."/>
            <person name="Chaturvedi P."/>
            <person name="Begum Z."/>
            <person name="Pindi P.K."/>
            <person name="Manorama R."/>
            <person name="Padmanaban D.A."/>
            <person name="Shouche Y.S."/>
            <person name="Pawar S."/>
            <person name="Vaishampayan P."/>
            <person name="Dutt C.B."/>
            <person name="Datta G.N."/>
            <person name="Manchanda R.K."/>
            <person name="Rao U.R."/>
            <person name="Bhargava P.M."/>
            <person name="Narlikar J.V."/>
        </authorList>
    </citation>
    <scope>NUCLEOTIDE SEQUENCE [LARGE SCALE GENOMIC DNA]</scope>
    <source>
        <strain evidence="4 6">PVAS-1</strain>
    </source>
</reference>
<keyword evidence="2" id="KW-0732">Signal</keyword>
<dbReference type="PATRIC" id="fig|1210046.3.peg.2789"/>
<dbReference type="STRING" id="1210046.B277_14523"/>
<keyword evidence="6" id="KW-1185">Reference proteome</keyword>
<gene>
    <name evidence="3" type="ORF">B277_14523</name>
    <name evidence="4" type="ORF">CWN80_13335</name>
</gene>
<accession>K1ELE0</accession>
<reference evidence="4" key="3">
    <citation type="submission" date="2017-11" db="EMBL/GenBank/DDBJ databases">
        <authorList>
            <person name="Seuylemezian A."/>
            <person name="Cooper K."/>
            <person name="Vaishampayan P."/>
        </authorList>
    </citation>
    <scope>NUCLEOTIDE SEQUENCE</scope>
    <source>
        <strain evidence="4">PVAS-1</strain>
    </source>
</reference>
<dbReference type="EMBL" id="ALWX01000077">
    <property type="protein sequence ID" value="EKA60123.1"/>
    <property type="molecule type" value="Genomic_DNA"/>
</dbReference>
<dbReference type="AlphaFoldDB" id="K1ELE0"/>
<protein>
    <submittedName>
        <fullName evidence="3">Uncharacterized protein</fullName>
    </submittedName>
</protein>
<proteinExistence type="predicted"/>